<dbReference type="OrthoDB" id="8300214at2759"/>
<dbReference type="GO" id="GO:0005783">
    <property type="term" value="C:endoplasmic reticulum"/>
    <property type="evidence" value="ECO:0007669"/>
    <property type="project" value="TreeGrafter"/>
</dbReference>
<dbReference type="AlphaFoldDB" id="A0A814DFX9"/>
<name>A0A814DFX9_9BILA</name>
<keyword evidence="1 5" id="KW-0489">Methyltransferase</keyword>
<protein>
    <recommendedName>
        <fullName evidence="6">Methyltransferase</fullName>
        <ecNumber evidence="6">2.1.1.-</ecNumber>
    </recommendedName>
</protein>
<evidence type="ECO:0000313" key="10">
    <source>
        <dbReference type="EMBL" id="CAF3729394.1"/>
    </source>
</evidence>
<dbReference type="Pfam" id="PF08498">
    <property type="entry name" value="Sterol_MT_C"/>
    <property type="match status" value="1"/>
</dbReference>
<evidence type="ECO:0000256" key="5">
    <source>
        <dbReference type="PROSITE-ProRule" id="PRU01022"/>
    </source>
</evidence>
<evidence type="ECO:0000256" key="1">
    <source>
        <dbReference type="ARBA" id="ARBA00022603"/>
    </source>
</evidence>
<dbReference type="InterPro" id="IPR050447">
    <property type="entry name" value="Erg6_SMT_methyltransf"/>
</dbReference>
<dbReference type="Proteomes" id="UP000682733">
    <property type="component" value="Unassembled WGS sequence"/>
</dbReference>
<dbReference type="Pfam" id="PF08241">
    <property type="entry name" value="Methyltransf_11"/>
    <property type="match status" value="1"/>
</dbReference>
<comment type="caution">
    <text evidence="8">The sequence shown here is derived from an EMBL/GenBank/DDBJ whole genome shotgun (WGS) entry which is preliminary data.</text>
</comment>
<gene>
    <name evidence="8" type="ORF">GPM918_LOCUS11403</name>
    <name evidence="9" type="ORF">OVA965_LOCUS15309</name>
    <name evidence="10" type="ORF">SRO942_LOCUS11402</name>
    <name evidence="11" type="ORF">TMI583_LOCUS15315</name>
</gene>
<dbReference type="Proteomes" id="UP000677228">
    <property type="component" value="Unassembled WGS sequence"/>
</dbReference>
<dbReference type="CDD" id="cd02440">
    <property type="entry name" value="AdoMet_MTases"/>
    <property type="match status" value="1"/>
</dbReference>
<evidence type="ECO:0000256" key="4">
    <source>
        <dbReference type="ARBA" id="ARBA00038188"/>
    </source>
</evidence>
<dbReference type="Proteomes" id="UP000681722">
    <property type="component" value="Unassembled WGS sequence"/>
</dbReference>
<dbReference type="Proteomes" id="UP000663829">
    <property type="component" value="Unassembled WGS sequence"/>
</dbReference>
<comment type="similarity">
    <text evidence="4 5 6">Belongs to the class I-like SAM-binding methyltransferase superfamily. Erg6/SMT family.</text>
</comment>
<dbReference type="EC" id="2.1.1.-" evidence="6"/>
<evidence type="ECO:0000256" key="2">
    <source>
        <dbReference type="ARBA" id="ARBA00022679"/>
    </source>
</evidence>
<proteinExistence type="inferred from homology"/>
<keyword evidence="3 5" id="KW-0949">S-adenosyl-L-methionine</keyword>
<dbReference type="InterPro" id="IPR013705">
    <property type="entry name" value="Sterol_MeTrfase_C"/>
</dbReference>
<dbReference type="SUPFAM" id="SSF53335">
    <property type="entry name" value="S-adenosyl-L-methionine-dependent methyltransferases"/>
    <property type="match status" value="1"/>
</dbReference>
<dbReference type="EMBL" id="CAJNOK010006856">
    <property type="protein sequence ID" value="CAF1016523.1"/>
    <property type="molecule type" value="Genomic_DNA"/>
</dbReference>
<dbReference type="PROSITE" id="PS51685">
    <property type="entry name" value="SAM_MT_ERG6_SMT"/>
    <property type="match status" value="1"/>
</dbReference>
<evidence type="ECO:0000313" key="9">
    <source>
        <dbReference type="EMBL" id="CAF1016523.1"/>
    </source>
</evidence>
<dbReference type="GO" id="GO:0003838">
    <property type="term" value="F:sterol 24-C-methyltransferase activity"/>
    <property type="evidence" value="ECO:0007669"/>
    <property type="project" value="TreeGrafter"/>
</dbReference>
<dbReference type="InterPro" id="IPR030384">
    <property type="entry name" value="MeTrfase_SMT"/>
</dbReference>
<dbReference type="EMBL" id="CAJOBA010006865">
    <property type="protein sequence ID" value="CAF3785579.1"/>
    <property type="molecule type" value="Genomic_DNA"/>
</dbReference>
<sequence>MEKSITKRSNEEVLKQVNEYKSFYDTDGKETTTKRKDNYTDLVVDYYSLATDFYEYGWGRSFHFANRFKGETLQESIQRHESYLALRLNLKAGQKVLDIGCGIGGPLRRIANLSGGHITGLTISNYQIQRAKAIGIPANCSFVQGDFMKIPFEDSTFDHTYVIEAVCHAPDKAKCFSEVFRILKPGGYFIGYDWCLTDSFDQQNPQHIETKKLIEEGNALPELRTMKELVSDLRSVGFMIEEADILKSEVLWYLPLKGESILSINGFRSSNIGRWLTKNSVWLMEKSGFAAKGSLDTLGVLEKAAQGLIRGGESEIFTPYFFFLAQRPHQKA</sequence>
<accession>A0A814DFX9</accession>
<keyword evidence="12" id="KW-1185">Reference proteome</keyword>
<evidence type="ECO:0000256" key="6">
    <source>
        <dbReference type="RuleBase" id="RU362025"/>
    </source>
</evidence>
<dbReference type="PANTHER" id="PTHR44068:SF1">
    <property type="entry name" value="HYPOTHETICAL LOC100005854"/>
    <property type="match status" value="1"/>
</dbReference>
<dbReference type="InterPro" id="IPR013216">
    <property type="entry name" value="Methyltransf_11"/>
</dbReference>
<dbReference type="EMBL" id="CAJOBC010002361">
    <property type="protein sequence ID" value="CAF3729394.1"/>
    <property type="molecule type" value="Genomic_DNA"/>
</dbReference>
<reference evidence="8" key="1">
    <citation type="submission" date="2021-02" db="EMBL/GenBank/DDBJ databases">
        <authorList>
            <person name="Nowell W R."/>
        </authorList>
    </citation>
    <scope>NUCLEOTIDE SEQUENCE</scope>
</reference>
<dbReference type="Gene3D" id="3.40.50.150">
    <property type="entry name" value="Vaccinia Virus protein VP39"/>
    <property type="match status" value="1"/>
</dbReference>
<dbReference type="GO" id="GO:0032259">
    <property type="term" value="P:methylation"/>
    <property type="evidence" value="ECO:0007669"/>
    <property type="project" value="UniProtKB-KW"/>
</dbReference>
<dbReference type="GO" id="GO:0016126">
    <property type="term" value="P:sterol biosynthetic process"/>
    <property type="evidence" value="ECO:0007669"/>
    <property type="project" value="TreeGrafter"/>
</dbReference>
<evidence type="ECO:0000259" key="7">
    <source>
        <dbReference type="PROSITE" id="PS51685"/>
    </source>
</evidence>
<organism evidence="8 12">
    <name type="scientific">Didymodactylos carnosus</name>
    <dbReference type="NCBI Taxonomy" id="1234261"/>
    <lineage>
        <taxon>Eukaryota</taxon>
        <taxon>Metazoa</taxon>
        <taxon>Spiralia</taxon>
        <taxon>Gnathifera</taxon>
        <taxon>Rotifera</taxon>
        <taxon>Eurotatoria</taxon>
        <taxon>Bdelloidea</taxon>
        <taxon>Philodinida</taxon>
        <taxon>Philodinidae</taxon>
        <taxon>Didymodactylos</taxon>
    </lineage>
</organism>
<evidence type="ECO:0000313" key="11">
    <source>
        <dbReference type="EMBL" id="CAF3785579.1"/>
    </source>
</evidence>
<evidence type="ECO:0000256" key="3">
    <source>
        <dbReference type="ARBA" id="ARBA00022691"/>
    </source>
</evidence>
<evidence type="ECO:0000313" key="12">
    <source>
        <dbReference type="Proteomes" id="UP000663829"/>
    </source>
</evidence>
<dbReference type="EMBL" id="CAJNOQ010002362">
    <property type="protein sequence ID" value="CAF0954097.1"/>
    <property type="molecule type" value="Genomic_DNA"/>
</dbReference>
<evidence type="ECO:0000313" key="8">
    <source>
        <dbReference type="EMBL" id="CAF0954097.1"/>
    </source>
</evidence>
<keyword evidence="2 5" id="KW-0808">Transferase</keyword>
<dbReference type="PANTHER" id="PTHR44068">
    <property type="entry name" value="ZGC:194242"/>
    <property type="match status" value="1"/>
</dbReference>
<dbReference type="InterPro" id="IPR029063">
    <property type="entry name" value="SAM-dependent_MTases_sf"/>
</dbReference>
<feature type="domain" description="SAM-dependent methyltransferase Erg6/SMT-type" evidence="7">
    <location>
        <begin position="46"/>
        <end position="328"/>
    </location>
</feature>